<evidence type="ECO:0000313" key="1">
    <source>
        <dbReference type="EMBL" id="RRK35360.1"/>
    </source>
</evidence>
<comment type="caution">
    <text evidence="1">The sequence shown here is derived from an EMBL/GenBank/DDBJ whole genome shotgun (WGS) entry which is preliminary data.</text>
</comment>
<gene>
    <name evidence="1" type="ORF">EBB54_14615</name>
</gene>
<dbReference type="Gene3D" id="1.25.40.380">
    <property type="entry name" value="Protein of unknown function DUF1810"/>
    <property type="match status" value="1"/>
</dbReference>
<dbReference type="PIRSF" id="PIRSF008546">
    <property type="entry name" value="UCP008546"/>
    <property type="match status" value="1"/>
</dbReference>
<dbReference type="RefSeq" id="WP_125127920.1">
    <property type="nucleotide sequence ID" value="NZ_RHJS01000002.1"/>
</dbReference>
<organism evidence="1 2">
    <name type="scientific">Schaedlerella arabinosiphila</name>
    <dbReference type="NCBI Taxonomy" id="2044587"/>
    <lineage>
        <taxon>Bacteria</taxon>
        <taxon>Bacillati</taxon>
        <taxon>Bacillota</taxon>
        <taxon>Clostridia</taxon>
        <taxon>Lachnospirales</taxon>
        <taxon>Lachnospiraceae</taxon>
        <taxon>Schaedlerella</taxon>
    </lineage>
</organism>
<keyword evidence="2" id="KW-1185">Reference proteome</keyword>
<reference evidence="1" key="1">
    <citation type="submission" date="2018-10" db="EMBL/GenBank/DDBJ databases">
        <title>Schaedlerella arabinophila gen. nov. sp. nov., isolated from the mouse intestinal tract and comparative analysis with the genome of the closely related altered Schaedler flora strain ASF502.</title>
        <authorList>
            <person name="Miyake S."/>
            <person name="Soh M."/>
            <person name="Seedorf H."/>
        </authorList>
    </citation>
    <scope>NUCLEOTIDE SEQUENCE [LARGE SCALE GENOMIC DNA]</scope>
    <source>
        <strain evidence="1">DSM 106076</strain>
    </source>
</reference>
<dbReference type="EMBL" id="RHJS01000002">
    <property type="protein sequence ID" value="RRK35360.1"/>
    <property type="molecule type" value="Genomic_DNA"/>
</dbReference>
<dbReference type="InterPro" id="IPR036287">
    <property type="entry name" value="Rv1873-like_sf"/>
</dbReference>
<dbReference type="AlphaFoldDB" id="A0A426DRV2"/>
<accession>A0A426DRV2</accession>
<proteinExistence type="predicted"/>
<name>A0A426DRV2_9FIRM</name>
<dbReference type="Proteomes" id="UP000274920">
    <property type="component" value="Unassembled WGS sequence"/>
</dbReference>
<protein>
    <submittedName>
        <fullName evidence="1">DUF1810 domain-containing protein</fullName>
    </submittedName>
</protein>
<dbReference type="Pfam" id="PF08837">
    <property type="entry name" value="DUF1810"/>
    <property type="match status" value="1"/>
</dbReference>
<dbReference type="InterPro" id="IPR014937">
    <property type="entry name" value="DUF1810"/>
</dbReference>
<evidence type="ECO:0000313" key="2">
    <source>
        <dbReference type="Proteomes" id="UP000274920"/>
    </source>
</evidence>
<dbReference type="SUPFAM" id="SSF140736">
    <property type="entry name" value="Rv1873-like"/>
    <property type="match status" value="1"/>
</dbReference>
<sequence>MKGEGLERFVKAQEQSYGQALQEIQNGRKRSHWMWYIFPQIQGLGHSPTAQYYAVRDQAEAKAYMAHPVLGSRLLEISKELLRLKSSNAREVFGSPDDMKLKSSMTLFETVSDEPVFGRVLDKFFAGERDMLTLDFLKKENGQADQGAGRRSL</sequence>